<dbReference type="SUPFAM" id="SSF51445">
    <property type="entry name" value="(Trans)glycosidases"/>
    <property type="match status" value="1"/>
</dbReference>
<dbReference type="GO" id="GO:0004553">
    <property type="term" value="F:hydrolase activity, hydrolyzing O-glycosyl compounds"/>
    <property type="evidence" value="ECO:0007669"/>
    <property type="project" value="InterPro"/>
</dbReference>
<comment type="similarity">
    <text evidence="1">Belongs to the glycosyl hydrolase 2 family.</text>
</comment>
<evidence type="ECO:0000313" key="7">
    <source>
        <dbReference type="EMBL" id="RFM24542.1"/>
    </source>
</evidence>
<dbReference type="InterPro" id="IPR036156">
    <property type="entry name" value="Beta-gal/glucu_dom_sf"/>
</dbReference>
<name>A0A395M1G1_9BACT</name>
<dbReference type="Proteomes" id="UP000266389">
    <property type="component" value="Unassembled WGS sequence"/>
</dbReference>
<keyword evidence="2" id="KW-0378">Hydrolase</keyword>
<sequence>MKNSNFDTINYLTQIHPVFLVKSFTLLFLFSVLFARPLAAQVYTFFENRAITPTSPRAYPHTHTRKIIPLVGPWKVILPSGLESQVEVPCAFSFSNKVTFEKSIFLSKDFETRVLTLVSEGMGQYCEIFFNDQFVGAHTTAAPFSMDIPSEMLLIGAENKLSIVCNSRLDAPNSFPLAPQAHDKRRFSGLFRNLYLVASSPIRLNDVDFDYQVFDTLIASASRTPAPRAEVQPCVRLNLEVSIKQFDLRGVRLPTDSLGQKTLFASAQLFLDTLAVSDRLALARFEAENNYVLRTRTSLLLLNAKLWQPDSPTRYRLHLLLTSARGDTLDDLSFSLGFRTVGFASGKFQLNRKPFLLKGLHISEETEQSANVLSPDDILRDLLLARSAGVNALRFTEIPHPLWYRFSDSLGFLVFLEPPVRNVPTSLLIKPSFSQHAESALQETLALSKFSPSVIGYGLGEGLDLEDGRTEIYLQHLSTLIKTHTSSLVYFTPKVLQPSLLWKYSDCIAFSDLGGSFDEFKKKFVLAQTLASAEKPILVSSYGTLAESNNHNGYGDTRSLEYQAKFLLDRFRTIEEAYNQAQPIAGGFAYTLCDYHFAIAPLLPNEAQNKYLATFGVLSLKREKKMSFQMLSSLYLGERVTNPPIGSPRREFSPSLILASTFLTTLLVYLINGNRRFQENLQRALVRPVNLYMDIRDQRLYTIFDPLLLLLILSFIWSSILSAFLHSLRLSEDLDFWLSHFIRIPLLKESINYLVLNPHVAILAFGLTFFILSLLLPLLVKFLIVLVRHTQVSYLQLFHVWTWACAQWVVLVFIAALIDRLENSAFNFVAFVLSLILFLLSFARFLRGISVVAELNRFAVSFTGFLLLSFGLLALFYLSDTFNHTLAYLQYHYDGLKTFSIQP</sequence>
<keyword evidence="4" id="KW-0812">Transmembrane</keyword>
<feature type="transmembrane region" description="Helical" evidence="4">
    <location>
        <begin position="858"/>
        <end position="878"/>
    </location>
</feature>
<dbReference type="AlphaFoldDB" id="A0A395M1G1"/>
<dbReference type="Pfam" id="PF00703">
    <property type="entry name" value="Glyco_hydro_2"/>
    <property type="match status" value="1"/>
</dbReference>
<dbReference type="PANTHER" id="PTHR42732:SF1">
    <property type="entry name" value="BETA-MANNOSIDASE"/>
    <property type="match status" value="1"/>
</dbReference>
<reference evidence="7 8" key="1">
    <citation type="journal article" date="2011" name="ISME J.">
        <title>Community ecology of hot spring cyanobacterial mats: predominant populations and their functional potential.</title>
        <authorList>
            <person name="Klatt C.G."/>
            <person name="Wood J.M."/>
            <person name="Rusch D.B."/>
            <person name="Bateson M.M."/>
            <person name="Hamamura N."/>
            <person name="Heidelberg J.F."/>
            <person name="Grossman A.R."/>
            <person name="Bhaya D."/>
            <person name="Cohan F.M."/>
            <person name="Kuhl M."/>
            <person name="Bryant D.A."/>
            <person name="Ward D.M."/>
        </authorList>
    </citation>
    <scope>NUCLEOTIDE SEQUENCE [LARGE SCALE GENOMIC DNA]</scope>
    <source>
        <strain evidence="7">OS</strain>
    </source>
</reference>
<evidence type="ECO:0000256" key="2">
    <source>
        <dbReference type="ARBA" id="ARBA00022801"/>
    </source>
</evidence>
<evidence type="ECO:0000313" key="8">
    <source>
        <dbReference type="Proteomes" id="UP000266389"/>
    </source>
</evidence>
<feature type="transmembrane region" description="Helical" evidence="4">
    <location>
        <begin position="652"/>
        <end position="671"/>
    </location>
</feature>
<dbReference type="Gene3D" id="3.20.20.80">
    <property type="entry name" value="Glycosidases"/>
    <property type="match status" value="1"/>
</dbReference>
<keyword evidence="4" id="KW-0472">Membrane</keyword>
<protein>
    <recommendedName>
        <fullName evidence="9">Beta-galactosidase</fullName>
    </recommendedName>
</protein>
<dbReference type="EMBL" id="PHFL01000039">
    <property type="protein sequence ID" value="RFM24542.1"/>
    <property type="molecule type" value="Genomic_DNA"/>
</dbReference>
<feature type="transmembrane region" description="Helical" evidence="4">
    <location>
        <begin position="824"/>
        <end position="846"/>
    </location>
</feature>
<feature type="domain" description="Glycoside hydrolase family 2 catalytic" evidence="6">
    <location>
        <begin position="345"/>
        <end position="575"/>
    </location>
</feature>
<dbReference type="InterPro" id="IPR013783">
    <property type="entry name" value="Ig-like_fold"/>
</dbReference>
<dbReference type="InterPro" id="IPR008979">
    <property type="entry name" value="Galactose-bd-like_sf"/>
</dbReference>
<organism evidence="7 8">
    <name type="scientific">Candidatus Thermochlorobacter aerophilus</name>
    <dbReference type="NCBI Taxonomy" id="1868324"/>
    <lineage>
        <taxon>Bacteria</taxon>
        <taxon>Pseudomonadati</taxon>
        <taxon>Chlorobiota</taxon>
        <taxon>Chlorobiia</taxon>
        <taxon>Chlorobiales</taxon>
        <taxon>Candidatus Thermochlorobacteriaceae</taxon>
        <taxon>Candidatus Thermochlorobacter</taxon>
    </lineage>
</organism>
<evidence type="ECO:0000256" key="3">
    <source>
        <dbReference type="ARBA" id="ARBA00023295"/>
    </source>
</evidence>
<dbReference type="InterPro" id="IPR006103">
    <property type="entry name" value="Glyco_hydro_2_cat"/>
</dbReference>
<feature type="domain" description="Glycoside hydrolase family 2 immunoglobulin-like beta-sandwich" evidence="5">
    <location>
        <begin position="293"/>
        <end position="339"/>
    </location>
</feature>
<dbReference type="Gene3D" id="2.60.120.260">
    <property type="entry name" value="Galactose-binding domain-like"/>
    <property type="match status" value="1"/>
</dbReference>
<evidence type="ECO:0000259" key="5">
    <source>
        <dbReference type="Pfam" id="PF00703"/>
    </source>
</evidence>
<dbReference type="PANTHER" id="PTHR42732">
    <property type="entry name" value="BETA-GALACTOSIDASE"/>
    <property type="match status" value="1"/>
</dbReference>
<dbReference type="Gene3D" id="2.60.40.10">
    <property type="entry name" value="Immunoglobulins"/>
    <property type="match status" value="1"/>
</dbReference>
<gene>
    <name evidence="7" type="ORF">D0433_06040</name>
</gene>
<dbReference type="SUPFAM" id="SSF49303">
    <property type="entry name" value="beta-Galactosidase/glucuronidase domain"/>
    <property type="match status" value="1"/>
</dbReference>
<proteinExistence type="inferred from homology"/>
<dbReference type="Pfam" id="PF02836">
    <property type="entry name" value="Glyco_hydro_2_C"/>
    <property type="match status" value="1"/>
</dbReference>
<feature type="transmembrane region" description="Helical" evidence="4">
    <location>
        <begin position="798"/>
        <end position="818"/>
    </location>
</feature>
<keyword evidence="3" id="KW-0326">Glycosidase</keyword>
<dbReference type="InterPro" id="IPR006102">
    <property type="entry name" value="Ig-like_GH2"/>
</dbReference>
<feature type="transmembrane region" description="Helical" evidence="4">
    <location>
        <begin position="707"/>
        <end position="728"/>
    </location>
</feature>
<dbReference type="InterPro" id="IPR017853">
    <property type="entry name" value="GH"/>
</dbReference>
<comment type="caution">
    <text evidence="7">The sequence shown here is derived from an EMBL/GenBank/DDBJ whole genome shotgun (WGS) entry which is preliminary data.</text>
</comment>
<keyword evidence="4" id="KW-1133">Transmembrane helix</keyword>
<accession>A0A395M1G1</accession>
<evidence type="ECO:0008006" key="9">
    <source>
        <dbReference type="Google" id="ProtNLM"/>
    </source>
</evidence>
<evidence type="ECO:0000256" key="1">
    <source>
        <dbReference type="ARBA" id="ARBA00007401"/>
    </source>
</evidence>
<evidence type="ECO:0000256" key="4">
    <source>
        <dbReference type="SAM" id="Phobius"/>
    </source>
</evidence>
<dbReference type="SUPFAM" id="SSF49785">
    <property type="entry name" value="Galactose-binding domain-like"/>
    <property type="match status" value="1"/>
</dbReference>
<dbReference type="GO" id="GO:0005975">
    <property type="term" value="P:carbohydrate metabolic process"/>
    <property type="evidence" value="ECO:0007669"/>
    <property type="project" value="InterPro"/>
</dbReference>
<evidence type="ECO:0000259" key="6">
    <source>
        <dbReference type="Pfam" id="PF02836"/>
    </source>
</evidence>
<feature type="transmembrane region" description="Helical" evidence="4">
    <location>
        <begin position="760"/>
        <end position="786"/>
    </location>
</feature>
<dbReference type="InterPro" id="IPR051913">
    <property type="entry name" value="GH2_Domain-Containing"/>
</dbReference>